<organism evidence="1 2">
    <name type="scientific">Altericroceibacterium indicum</name>
    <dbReference type="NCBI Taxonomy" id="374177"/>
    <lineage>
        <taxon>Bacteria</taxon>
        <taxon>Pseudomonadati</taxon>
        <taxon>Pseudomonadota</taxon>
        <taxon>Alphaproteobacteria</taxon>
        <taxon>Sphingomonadales</taxon>
        <taxon>Erythrobacteraceae</taxon>
        <taxon>Altericroceibacterium</taxon>
    </lineage>
</organism>
<dbReference type="SUPFAM" id="SSF55486">
    <property type="entry name" value="Metalloproteases ('zincins'), catalytic domain"/>
    <property type="match status" value="1"/>
</dbReference>
<sequence length="129" mass="14540">MPGPSAEEIETLARRVFACIPAPFAEHLTEIEIRVEEFADTEALGAVGLEDSWQLVGLYQGHPLDKQSIWLSGDLPPLIRLFRSPLLLEQRQRQCSLADMVRHVVIHEVGHHFGFSDADMHALEDETDE</sequence>
<dbReference type="Gene3D" id="3.30.2010.20">
    <property type="match status" value="1"/>
</dbReference>
<dbReference type="CDD" id="cd12952">
    <property type="entry name" value="MMP_ACEL2062"/>
    <property type="match status" value="1"/>
</dbReference>
<evidence type="ECO:0000313" key="1">
    <source>
        <dbReference type="EMBL" id="MXP25781.1"/>
    </source>
</evidence>
<accession>A0A845A9U3</accession>
<dbReference type="InterPro" id="IPR010428">
    <property type="entry name" value="Zincin_1"/>
</dbReference>
<dbReference type="Proteomes" id="UP000460561">
    <property type="component" value="Unassembled WGS sequence"/>
</dbReference>
<proteinExistence type="predicted"/>
<comment type="caution">
    <text evidence="1">The sequence shown here is derived from an EMBL/GenBank/DDBJ whole genome shotgun (WGS) entry which is preliminary data.</text>
</comment>
<dbReference type="AlphaFoldDB" id="A0A845A9U3"/>
<dbReference type="EMBL" id="WTYQ01000002">
    <property type="protein sequence ID" value="MXP25781.1"/>
    <property type="molecule type" value="Genomic_DNA"/>
</dbReference>
<dbReference type="OrthoDB" id="9806895at2"/>
<gene>
    <name evidence="1" type="ORF">GRI39_06960</name>
</gene>
<name>A0A845A9U3_9SPHN</name>
<dbReference type="InterPro" id="IPR038555">
    <property type="entry name" value="Zincin_1_sf"/>
</dbReference>
<dbReference type="Pfam" id="PF06262">
    <property type="entry name" value="Zincin_1"/>
    <property type="match status" value="1"/>
</dbReference>
<protein>
    <submittedName>
        <fullName evidence="1">Neutral zinc metallopeptidase</fullName>
    </submittedName>
</protein>
<evidence type="ECO:0000313" key="2">
    <source>
        <dbReference type="Proteomes" id="UP000460561"/>
    </source>
</evidence>
<reference evidence="1 2" key="1">
    <citation type="submission" date="2019-12" db="EMBL/GenBank/DDBJ databases">
        <title>Genomic-based taxomic classification of the family Erythrobacteraceae.</title>
        <authorList>
            <person name="Xu L."/>
        </authorList>
    </citation>
    <scope>NUCLEOTIDE SEQUENCE [LARGE SCALE GENOMIC DNA]</scope>
    <source>
        <strain evidence="1 2">DSM 18604</strain>
    </source>
</reference>
<keyword evidence="2" id="KW-1185">Reference proteome</keyword>
<dbReference type="RefSeq" id="WP_160738973.1">
    <property type="nucleotide sequence ID" value="NZ_WTYQ01000002.1"/>
</dbReference>